<evidence type="ECO:0000256" key="3">
    <source>
        <dbReference type="ARBA" id="ARBA00023002"/>
    </source>
</evidence>
<dbReference type="Gene3D" id="1.10.8.610">
    <property type="entry name" value="SirC, precorrin-2 dehydrogenase, C-terminal helical domain-like"/>
    <property type="match status" value="1"/>
</dbReference>
<dbReference type="InterPro" id="IPR028161">
    <property type="entry name" value="Met8-like"/>
</dbReference>
<evidence type="ECO:0000256" key="6">
    <source>
        <dbReference type="ARBA" id="ARBA00047561"/>
    </source>
</evidence>
<evidence type="ECO:0000313" key="7">
    <source>
        <dbReference type="EMBL" id="OMD38025.1"/>
    </source>
</evidence>
<comment type="pathway">
    <text evidence="1">Porphyrin-containing compound metabolism; siroheme biosynthesis; sirohydrochlorin from precorrin-2: step 1/1.</text>
</comment>
<dbReference type="NCBIfam" id="TIGR01470">
    <property type="entry name" value="cysG_Nterm"/>
    <property type="match status" value="1"/>
</dbReference>
<name>A0ABX3GV29_PAEBO</name>
<keyword evidence="8" id="KW-1185">Reference proteome</keyword>
<dbReference type="SUPFAM" id="SSF75615">
    <property type="entry name" value="Siroheme synthase middle domains-like"/>
    <property type="match status" value="1"/>
</dbReference>
<evidence type="ECO:0000256" key="1">
    <source>
        <dbReference type="ARBA" id="ARBA00005010"/>
    </source>
</evidence>
<sequence length="215" mass="23180">MVNYIPVMLDLQDQRVVVIGGGAVAERKVGPLLEAGAAVTVVSPSLTERLSEFAEKGMLIWISRPYAPGDLEGAFLVYAASSDLAVNEAAAREAKALGLPVNVASHAEAGNFITPGVFRRGRLTVAVSTSGAGPGVAAKITEQVADMLGEEYEPYLDFLHALRVEIKRQEPSAAVRARLLRKLAHLDVLYEIRQGTFKEWSPETVQVWIAANREA</sequence>
<dbReference type="EC" id="1.3.1.76" evidence="2"/>
<dbReference type="PANTHER" id="PTHR35330:SF1">
    <property type="entry name" value="SIROHEME BIOSYNTHESIS PROTEIN MET8"/>
    <property type="match status" value="1"/>
</dbReference>
<dbReference type="Gene3D" id="3.40.50.720">
    <property type="entry name" value="NAD(P)-binding Rossmann-like Domain"/>
    <property type="match status" value="1"/>
</dbReference>
<dbReference type="EMBL" id="MPTB01000064">
    <property type="protein sequence ID" value="OMD38025.1"/>
    <property type="molecule type" value="Genomic_DNA"/>
</dbReference>
<proteinExistence type="predicted"/>
<dbReference type="InterPro" id="IPR042518">
    <property type="entry name" value="SirC_C"/>
</dbReference>
<dbReference type="Proteomes" id="UP000187412">
    <property type="component" value="Unassembled WGS sequence"/>
</dbReference>
<evidence type="ECO:0000256" key="2">
    <source>
        <dbReference type="ARBA" id="ARBA00012400"/>
    </source>
</evidence>
<reference evidence="7 8" key="1">
    <citation type="submission" date="2016-10" db="EMBL/GenBank/DDBJ databases">
        <title>Paenibacillus species isolates.</title>
        <authorList>
            <person name="Beno S.M."/>
        </authorList>
    </citation>
    <scope>NUCLEOTIDE SEQUENCE [LARGE SCALE GENOMIC DNA]</scope>
    <source>
        <strain evidence="7 8">FSL H7-0744</strain>
    </source>
</reference>
<protein>
    <recommendedName>
        <fullName evidence="2">precorrin-2 dehydrogenase</fullName>
        <ecNumber evidence="2">1.3.1.76</ecNumber>
    </recommendedName>
</protein>
<keyword evidence="5" id="KW-0627">Porphyrin biosynthesis</keyword>
<keyword evidence="3" id="KW-0560">Oxidoreductase</keyword>
<comment type="caution">
    <text evidence="7">The sequence shown here is derived from an EMBL/GenBank/DDBJ whole genome shotgun (WGS) entry which is preliminary data.</text>
</comment>
<accession>A0ABX3GV29</accession>
<keyword evidence="4" id="KW-0520">NAD</keyword>
<evidence type="ECO:0000256" key="5">
    <source>
        <dbReference type="ARBA" id="ARBA00023244"/>
    </source>
</evidence>
<evidence type="ECO:0000256" key="4">
    <source>
        <dbReference type="ARBA" id="ARBA00023027"/>
    </source>
</evidence>
<evidence type="ECO:0000313" key="8">
    <source>
        <dbReference type="Proteomes" id="UP000187412"/>
    </source>
</evidence>
<gene>
    <name evidence="7" type="ORF">BSK56_30820</name>
</gene>
<dbReference type="Pfam" id="PF13241">
    <property type="entry name" value="NAD_binding_7"/>
    <property type="match status" value="1"/>
</dbReference>
<dbReference type="SUPFAM" id="SSF51735">
    <property type="entry name" value="NAD(P)-binding Rossmann-fold domains"/>
    <property type="match status" value="1"/>
</dbReference>
<dbReference type="PANTHER" id="PTHR35330">
    <property type="entry name" value="SIROHEME BIOSYNTHESIS PROTEIN MET8"/>
    <property type="match status" value="1"/>
</dbReference>
<comment type="catalytic activity">
    <reaction evidence="6">
        <text>precorrin-2 + NAD(+) = sirohydrochlorin + NADH + 2 H(+)</text>
        <dbReference type="Rhea" id="RHEA:15613"/>
        <dbReference type="ChEBI" id="CHEBI:15378"/>
        <dbReference type="ChEBI" id="CHEBI:57540"/>
        <dbReference type="ChEBI" id="CHEBI:57945"/>
        <dbReference type="ChEBI" id="CHEBI:58351"/>
        <dbReference type="ChEBI" id="CHEBI:58827"/>
        <dbReference type="EC" id="1.3.1.76"/>
    </reaction>
</comment>
<dbReference type="InterPro" id="IPR006367">
    <property type="entry name" value="Sirohaem_synthase_N"/>
</dbReference>
<organism evidence="7 8">
    <name type="scientific">Paenibacillus borealis</name>
    <dbReference type="NCBI Taxonomy" id="160799"/>
    <lineage>
        <taxon>Bacteria</taxon>
        <taxon>Bacillati</taxon>
        <taxon>Bacillota</taxon>
        <taxon>Bacilli</taxon>
        <taxon>Bacillales</taxon>
        <taxon>Paenibacillaceae</taxon>
        <taxon>Paenibacillus</taxon>
    </lineage>
</organism>
<dbReference type="InterPro" id="IPR036291">
    <property type="entry name" value="NAD(P)-bd_dom_sf"/>
</dbReference>